<dbReference type="Proteomes" id="UP001623232">
    <property type="component" value="Chromosome"/>
</dbReference>
<reference evidence="7 8" key="1">
    <citation type="submission" date="2023-04" db="EMBL/GenBank/DDBJ databases">
        <title>Complete genome sequence of Alisedimentitalea scapharcae.</title>
        <authorList>
            <person name="Rong J.-C."/>
            <person name="Yi M.-L."/>
            <person name="Zhao Q."/>
        </authorList>
    </citation>
    <scope>NUCLEOTIDE SEQUENCE [LARGE SCALE GENOMIC DNA]</scope>
    <source>
        <strain evidence="7 8">KCTC 42119</strain>
    </source>
</reference>
<dbReference type="SUPFAM" id="SSF90123">
    <property type="entry name" value="ABC transporter transmembrane region"/>
    <property type="match status" value="1"/>
</dbReference>
<dbReference type="InterPro" id="IPR036640">
    <property type="entry name" value="ABC1_TM_sf"/>
</dbReference>
<evidence type="ECO:0000313" key="8">
    <source>
        <dbReference type="Proteomes" id="UP001623232"/>
    </source>
</evidence>
<dbReference type="PANTHER" id="PTHR43394">
    <property type="entry name" value="ATP-DEPENDENT PERMEASE MDL1, MITOCHONDRIAL"/>
    <property type="match status" value="1"/>
</dbReference>
<keyword evidence="3 5" id="KW-1133">Transmembrane helix</keyword>
<dbReference type="PANTHER" id="PTHR43394:SF1">
    <property type="entry name" value="ATP-BINDING CASSETTE SUB-FAMILY B MEMBER 10, MITOCHONDRIAL"/>
    <property type="match status" value="1"/>
</dbReference>
<dbReference type="PROSITE" id="PS50929">
    <property type="entry name" value="ABC_TM1F"/>
    <property type="match status" value="1"/>
</dbReference>
<accession>A0ABZ2XXZ1</accession>
<dbReference type="InterPro" id="IPR039421">
    <property type="entry name" value="Type_1_exporter"/>
</dbReference>
<feature type="transmembrane region" description="Helical" evidence="5">
    <location>
        <begin position="231"/>
        <end position="253"/>
    </location>
</feature>
<evidence type="ECO:0000256" key="2">
    <source>
        <dbReference type="ARBA" id="ARBA00022692"/>
    </source>
</evidence>
<sequence length="308" mass="33513">MLQLYRAIWRVSGRRQIILILLSLAIAGLAAAPLHFQKEIVNLLTKGSYGVSQLFTLGAGMMGVVLLSLGFKWLMGYRSQILGEDVIRLIRKRLLEDSAGGGRDRAKIPTGTLSTAISAEAEELGKFTGSAFSEPVMQIGTLISVVGFVASTQPGLGIIAFSIIAPQVLIVLLTQRKVNVLLAERIRVLRRATDQITATELDAIVQTVFQEFDRIYQVRQSMFKWKLSTKFLLSAINGAGTVAVFMIGGVLVLEGRTDVGTVVAATMGLSRLNGPTAFLISFYRQVSANRVKFELLRGLINPNQSETA</sequence>
<evidence type="ECO:0000256" key="5">
    <source>
        <dbReference type="SAM" id="Phobius"/>
    </source>
</evidence>
<dbReference type="InterPro" id="IPR011527">
    <property type="entry name" value="ABC1_TM_dom"/>
</dbReference>
<feature type="transmembrane region" description="Helical" evidence="5">
    <location>
        <begin position="55"/>
        <end position="74"/>
    </location>
</feature>
<comment type="subcellular location">
    <subcellularLocation>
        <location evidence="1">Cell membrane</location>
        <topology evidence="1">Multi-pass membrane protein</topology>
    </subcellularLocation>
</comment>
<evidence type="ECO:0000256" key="3">
    <source>
        <dbReference type="ARBA" id="ARBA00022989"/>
    </source>
</evidence>
<keyword evidence="4 5" id="KW-0472">Membrane</keyword>
<proteinExistence type="predicted"/>
<organism evidence="7 8">
    <name type="scientific">Aliisedimentitalea scapharcae</name>
    <dbReference type="NCBI Taxonomy" id="1524259"/>
    <lineage>
        <taxon>Bacteria</taxon>
        <taxon>Pseudomonadati</taxon>
        <taxon>Pseudomonadota</taxon>
        <taxon>Alphaproteobacteria</taxon>
        <taxon>Rhodobacterales</taxon>
        <taxon>Roseobacteraceae</taxon>
        <taxon>Aliisedimentitalea</taxon>
    </lineage>
</organism>
<dbReference type="RefSeq" id="WP_406648075.1">
    <property type="nucleotide sequence ID" value="NZ_CP123584.1"/>
</dbReference>
<protein>
    <submittedName>
        <fullName evidence="7">ABC transporter transmembrane domain-containing protein</fullName>
    </submittedName>
</protein>
<keyword evidence="8" id="KW-1185">Reference proteome</keyword>
<name>A0ABZ2XXZ1_9RHOB</name>
<dbReference type="Pfam" id="PF00664">
    <property type="entry name" value="ABC_membrane"/>
    <property type="match status" value="1"/>
</dbReference>
<keyword evidence="2 5" id="KW-0812">Transmembrane</keyword>
<evidence type="ECO:0000313" key="7">
    <source>
        <dbReference type="EMBL" id="WZK89670.1"/>
    </source>
</evidence>
<dbReference type="EMBL" id="CP123584">
    <property type="protein sequence ID" value="WZK89670.1"/>
    <property type="molecule type" value="Genomic_DNA"/>
</dbReference>
<evidence type="ECO:0000256" key="4">
    <source>
        <dbReference type="ARBA" id="ARBA00023136"/>
    </source>
</evidence>
<feature type="domain" description="ABC transmembrane type-1" evidence="6">
    <location>
        <begin position="17"/>
        <end position="288"/>
    </location>
</feature>
<evidence type="ECO:0000259" key="6">
    <source>
        <dbReference type="PROSITE" id="PS50929"/>
    </source>
</evidence>
<gene>
    <name evidence="7" type="ORF">QEZ52_03715</name>
</gene>
<dbReference type="Gene3D" id="1.20.1560.10">
    <property type="entry name" value="ABC transporter type 1, transmembrane domain"/>
    <property type="match status" value="1"/>
</dbReference>
<evidence type="ECO:0000256" key="1">
    <source>
        <dbReference type="ARBA" id="ARBA00004651"/>
    </source>
</evidence>